<evidence type="ECO:0000256" key="1">
    <source>
        <dbReference type="SAM" id="Coils"/>
    </source>
</evidence>
<organism evidence="2 3">
    <name type="scientific">Xenopus laevis</name>
    <name type="common">African clawed frog</name>
    <dbReference type="NCBI Taxonomy" id="8355"/>
    <lineage>
        <taxon>Eukaryota</taxon>
        <taxon>Metazoa</taxon>
        <taxon>Chordata</taxon>
        <taxon>Craniata</taxon>
        <taxon>Vertebrata</taxon>
        <taxon>Euteleostomi</taxon>
        <taxon>Amphibia</taxon>
        <taxon>Batrachia</taxon>
        <taxon>Anura</taxon>
        <taxon>Pipoidea</taxon>
        <taxon>Pipidae</taxon>
        <taxon>Xenopodinae</taxon>
        <taxon>Xenopus</taxon>
        <taxon>Xenopus</taxon>
    </lineage>
</organism>
<keyword evidence="1" id="KW-0175">Coiled coil</keyword>
<sequence>MSFEDISNTTTKCAAPFGFTEEERKRILDTVQNGPLLTPPMPDKNLLKHFEFMSKKELSLTLHLSTLSEYVKASRIPRGLRVHLEPILCKDNAEFRDKWHQILDRCSIDLMTSTIQALQGEIRETTQEIHKLTMEIKNTFTNEEMTETLNATKIKLGKLREYIVQKKLKKFKRDTQDYQLGQVYTWTQWRREDRRA</sequence>
<name>A0A974HMZ2_XENLA</name>
<dbReference type="AlphaFoldDB" id="A0A974HMZ2"/>
<protein>
    <submittedName>
        <fullName evidence="2">Uncharacterized protein</fullName>
    </submittedName>
</protein>
<accession>A0A974HMZ2</accession>
<feature type="coiled-coil region" evidence="1">
    <location>
        <begin position="108"/>
        <end position="135"/>
    </location>
</feature>
<evidence type="ECO:0000313" key="3">
    <source>
        <dbReference type="Proteomes" id="UP000694892"/>
    </source>
</evidence>
<evidence type="ECO:0000313" key="2">
    <source>
        <dbReference type="EMBL" id="OCT84034.1"/>
    </source>
</evidence>
<dbReference type="EMBL" id="CM004472">
    <property type="protein sequence ID" value="OCT84034.1"/>
    <property type="molecule type" value="Genomic_DNA"/>
</dbReference>
<gene>
    <name evidence="2" type="ORF">XELAEV_18022172mg</name>
</gene>
<proteinExistence type="predicted"/>
<dbReference type="Proteomes" id="UP000694892">
    <property type="component" value="Chromosome 4L"/>
</dbReference>
<reference evidence="3" key="1">
    <citation type="journal article" date="2016" name="Nature">
        <title>Genome evolution in the allotetraploid frog Xenopus laevis.</title>
        <authorList>
            <person name="Session A.M."/>
            <person name="Uno Y."/>
            <person name="Kwon T."/>
            <person name="Chapman J.A."/>
            <person name="Toyoda A."/>
            <person name="Takahashi S."/>
            <person name="Fukui A."/>
            <person name="Hikosaka A."/>
            <person name="Suzuki A."/>
            <person name="Kondo M."/>
            <person name="van Heeringen S.J."/>
            <person name="Quigley I."/>
            <person name="Heinz S."/>
            <person name="Ogino H."/>
            <person name="Ochi H."/>
            <person name="Hellsten U."/>
            <person name="Lyons J.B."/>
            <person name="Simakov O."/>
            <person name="Putnam N."/>
            <person name="Stites J."/>
            <person name="Kuroki Y."/>
            <person name="Tanaka T."/>
            <person name="Michiue T."/>
            <person name="Watanabe M."/>
            <person name="Bogdanovic O."/>
            <person name="Lister R."/>
            <person name="Georgiou G."/>
            <person name="Paranjpe S.S."/>
            <person name="van Kruijsbergen I."/>
            <person name="Shu S."/>
            <person name="Carlson J."/>
            <person name="Kinoshita T."/>
            <person name="Ohta Y."/>
            <person name="Mawaribuchi S."/>
            <person name="Jenkins J."/>
            <person name="Grimwood J."/>
            <person name="Schmutz J."/>
            <person name="Mitros T."/>
            <person name="Mozaffari S.V."/>
            <person name="Suzuki Y."/>
            <person name="Haramoto Y."/>
            <person name="Yamamoto T.S."/>
            <person name="Takagi C."/>
            <person name="Heald R."/>
            <person name="Miller K."/>
            <person name="Haudenschild C."/>
            <person name="Kitzman J."/>
            <person name="Nakayama T."/>
            <person name="Izutsu Y."/>
            <person name="Robert J."/>
            <person name="Fortriede J."/>
            <person name="Burns K."/>
            <person name="Lotay V."/>
            <person name="Karimi K."/>
            <person name="Yasuoka Y."/>
            <person name="Dichmann D.S."/>
            <person name="Flajnik M.F."/>
            <person name="Houston D.W."/>
            <person name="Shendure J."/>
            <person name="DuPasquier L."/>
            <person name="Vize P.D."/>
            <person name="Zorn A.M."/>
            <person name="Ito M."/>
            <person name="Marcotte E.M."/>
            <person name="Wallingford J.B."/>
            <person name="Ito Y."/>
            <person name="Asashima M."/>
            <person name="Ueno N."/>
            <person name="Matsuda Y."/>
            <person name="Veenstra G.J."/>
            <person name="Fujiyama A."/>
            <person name="Harland R.M."/>
            <person name="Taira M."/>
            <person name="Rokhsar D.S."/>
        </authorList>
    </citation>
    <scope>NUCLEOTIDE SEQUENCE [LARGE SCALE GENOMIC DNA]</scope>
    <source>
        <strain evidence="3">J</strain>
    </source>
</reference>